<comment type="subcellular location">
    <subcellularLocation>
        <location evidence="1">Membrane</location>
        <topology evidence="1">Multi-pass membrane protein</topology>
    </subcellularLocation>
</comment>
<evidence type="ECO:0000256" key="5">
    <source>
        <dbReference type="ARBA" id="ARBA00023136"/>
    </source>
</evidence>
<organism evidence="8 9">
    <name type="scientific">Plasmodiophora brassicae</name>
    <name type="common">Clubroot disease agent</name>
    <dbReference type="NCBI Taxonomy" id="37360"/>
    <lineage>
        <taxon>Eukaryota</taxon>
        <taxon>Sar</taxon>
        <taxon>Rhizaria</taxon>
        <taxon>Endomyxa</taxon>
        <taxon>Phytomyxea</taxon>
        <taxon>Plasmodiophorida</taxon>
        <taxon>Plasmodiophoridae</taxon>
        <taxon>Plasmodiophora</taxon>
    </lineage>
</organism>
<gene>
    <name evidence="8" type="ORF">PBRA_003302</name>
</gene>
<feature type="binding site" evidence="6">
    <location>
        <position position="236"/>
    </location>
    <ligand>
        <name>Zn(2+)</name>
        <dbReference type="ChEBI" id="CHEBI:29105"/>
    </ligand>
</feature>
<sequence>LLHQYSQVPAWLRDNPYIQGGYRVHFSWRLCLQSIFRLHNETLNVWTHLIGFFIFVLLMISMVSTVSPYGFDYFHLDRTVEVSSERLARYRQHFSQMVDSIRIRIPSWFEISKRLSVTGPTAVYLDALREKLTAIKDAVTGWCDHCSVRDIDRMRNSLTETVDNICESLPTDAVDSVRHLLLEIGSFLKAVRAEAAQFAAEFPNASFDAIAFLPRWPLAVFLGAAMACLLFSTIFHIFYCRSEQACTLLQQLDFAGICIMIAGSMVPAVYYGFYCLRFWQGLYLTMGICLPFLAFLAAMSKYLAGHRFRNVRAVIFASAGLVNLIPLCHLLFIRAGESRGLLLLVVGGVCYIVGAIFYSTQIPESIFPGKFDIWFHSHSIFHVFVVIAALTHYAALMRFFEWRMLNTCSVADAGAFRPNI</sequence>
<dbReference type="OMA" id="AGSFYPM"/>
<feature type="transmembrane region" description="Helical" evidence="7">
    <location>
        <begin position="311"/>
        <end position="333"/>
    </location>
</feature>
<dbReference type="Pfam" id="PF03006">
    <property type="entry name" value="HlyIII"/>
    <property type="match status" value="2"/>
</dbReference>
<accession>A0A0G4J811</accession>
<feature type="non-terminal residue" evidence="8">
    <location>
        <position position="1"/>
    </location>
</feature>
<keyword evidence="6" id="KW-0862">Zinc</keyword>
<dbReference type="Proteomes" id="UP000039324">
    <property type="component" value="Unassembled WGS sequence"/>
</dbReference>
<comment type="similarity">
    <text evidence="2">Belongs to the ADIPOR family.</text>
</comment>
<feature type="transmembrane region" description="Helical" evidence="7">
    <location>
        <begin position="45"/>
        <end position="66"/>
    </location>
</feature>
<feature type="transmembrane region" description="Helical" evidence="7">
    <location>
        <begin position="281"/>
        <end position="299"/>
    </location>
</feature>
<dbReference type="InterPro" id="IPR004254">
    <property type="entry name" value="AdipoR/HlyIII-related"/>
</dbReference>
<feature type="transmembrane region" description="Helical" evidence="7">
    <location>
        <begin position="340"/>
        <end position="359"/>
    </location>
</feature>
<keyword evidence="9" id="KW-1185">Reference proteome</keyword>
<evidence type="ECO:0000313" key="8">
    <source>
        <dbReference type="EMBL" id="CEP03695.1"/>
    </source>
</evidence>
<dbReference type="AlphaFoldDB" id="A0A0G4J811"/>
<keyword evidence="5 7" id="KW-0472">Membrane</keyword>
<keyword evidence="4 7" id="KW-1133">Transmembrane helix</keyword>
<dbReference type="GO" id="GO:0046872">
    <property type="term" value="F:metal ion binding"/>
    <property type="evidence" value="ECO:0007669"/>
    <property type="project" value="UniProtKB-KW"/>
</dbReference>
<evidence type="ECO:0000256" key="6">
    <source>
        <dbReference type="PIRSR" id="PIRSR604254-1"/>
    </source>
</evidence>
<dbReference type="PANTHER" id="PTHR20855">
    <property type="entry name" value="ADIPOR/PROGESTIN RECEPTOR-RELATED"/>
    <property type="match status" value="1"/>
</dbReference>
<keyword evidence="6" id="KW-0479">Metal-binding</keyword>
<dbReference type="EMBL" id="CDSF01000155">
    <property type="protein sequence ID" value="CEP03695.1"/>
    <property type="molecule type" value="Genomic_DNA"/>
</dbReference>
<feature type="binding site" evidence="6">
    <location>
        <position position="382"/>
    </location>
    <ligand>
        <name>Zn(2+)</name>
        <dbReference type="ChEBI" id="CHEBI:29105"/>
    </ligand>
</feature>
<evidence type="ECO:0000256" key="1">
    <source>
        <dbReference type="ARBA" id="ARBA00004141"/>
    </source>
</evidence>
<dbReference type="GO" id="GO:0038023">
    <property type="term" value="F:signaling receptor activity"/>
    <property type="evidence" value="ECO:0007669"/>
    <property type="project" value="TreeGrafter"/>
</dbReference>
<dbReference type="PANTHER" id="PTHR20855:SF52">
    <property type="entry name" value="ADIPONECTIN RECEPTOR PROTEIN"/>
    <property type="match status" value="1"/>
</dbReference>
<feature type="transmembrane region" description="Helical" evidence="7">
    <location>
        <begin position="254"/>
        <end position="274"/>
    </location>
</feature>
<reference evidence="8 9" key="1">
    <citation type="submission" date="2015-02" db="EMBL/GenBank/DDBJ databases">
        <authorList>
            <person name="Chooi Y.-H."/>
        </authorList>
    </citation>
    <scope>NUCLEOTIDE SEQUENCE [LARGE SCALE GENOMIC DNA]</scope>
    <source>
        <strain evidence="8">E3</strain>
    </source>
</reference>
<proteinExistence type="inferred from homology"/>
<protein>
    <submittedName>
        <fullName evidence="8">Uncharacterized protein</fullName>
    </submittedName>
</protein>
<evidence type="ECO:0000256" key="3">
    <source>
        <dbReference type="ARBA" id="ARBA00022692"/>
    </source>
</evidence>
<evidence type="ECO:0000256" key="7">
    <source>
        <dbReference type="SAM" id="Phobius"/>
    </source>
</evidence>
<feature type="binding site" evidence="6">
    <location>
        <position position="378"/>
    </location>
    <ligand>
        <name>Zn(2+)</name>
        <dbReference type="ChEBI" id="CHEBI:29105"/>
    </ligand>
</feature>
<dbReference type="OrthoDB" id="529367at2759"/>
<keyword evidence="3 7" id="KW-0812">Transmembrane</keyword>
<evidence type="ECO:0000256" key="4">
    <source>
        <dbReference type="ARBA" id="ARBA00022989"/>
    </source>
</evidence>
<evidence type="ECO:0000256" key="2">
    <source>
        <dbReference type="ARBA" id="ARBA00007018"/>
    </source>
</evidence>
<evidence type="ECO:0000313" key="9">
    <source>
        <dbReference type="Proteomes" id="UP000039324"/>
    </source>
</evidence>
<dbReference type="STRING" id="37360.A0A0G4J811"/>
<name>A0A0G4J811_PLABS</name>
<feature type="transmembrane region" description="Helical" evidence="7">
    <location>
        <begin position="379"/>
        <end position="396"/>
    </location>
</feature>
<feature type="transmembrane region" description="Helical" evidence="7">
    <location>
        <begin position="218"/>
        <end position="239"/>
    </location>
</feature>
<dbReference type="GO" id="GO:0016020">
    <property type="term" value="C:membrane"/>
    <property type="evidence" value="ECO:0007669"/>
    <property type="project" value="UniProtKB-SubCell"/>
</dbReference>